<feature type="transmembrane region" description="Helical" evidence="1">
    <location>
        <begin position="146"/>
        <end position="164"/>
    </location>
</feature>
<keyword evidence="1" id="KW-0472">Membrane</keyword>
<evidence type="ECO:0000313" key="3">
    <source>
        <dbReference type="Proteomes" id="UP000094527"/>
    </source>
</evidence>
<keyword evidence="1" id="KW-0812">Transmembrane</keyword>
<keyword evidence="3" id="KW-1185">Reference proteome</keyword>
<evidence type="ECO:0000313" key="2">
    <source>
        <dbReference type="EMBL" id="ODM89389.1"/>
    </source>
</evidence>
<evidence type="ECO:0000256" key="1">
    <source>
        <dbReference type="SAM" id="Phobius"/>
    </source>
</evidence>
<organism evidence="2 3">
    <name type="scientific">Orchesella cincta</name>
    <name type="common">Springtail</name>
    <name type="synonym">Podura cincta</name>
    <dbReference type="NCBI Taxonomy" id="48709"/>
    <lineage>
        <taxon>Eukaryota</taxon>
        <taxon>Metazoa</taxon>
        <taxon>Ecdysozoa</taxon>
        <taxon>Arthropoda</taxon>
        <taxon>Hexapoda</taxon>
        <taxon>Collembola</taxon>
        <taxon>Entomobryomorpha</taxon>
        <taxon>Entomobryoidea</taxon>
        <taxon>Orchesellidae</taxon>
        <taxon>Orchesellinae</taxon>
        <taxon>Orchesella</taxon>
    </lineage>
</organism>
<proteinExistence type="predicted"/>
<name>A0A1D2M8X4_ORCCI</name>
<sequence length="260" mass="30214">MSWKLERKIQRKYKSSKDMANAGATGYYLDAIGKCRRDAYVETKDTLDRFNILLKTRLKTRDPKLPQQITMSKDTYGELCENWRFANIPWPATEFLIRAHGMLESGLIQVWKEWIYWASTYADELLSAKGEDENYRAVSLNGNIRALFFLYLSLSLVPILLFWGETSKYVVFREKTSVQQLTKWGNADAEDKIHRKEYSFVRTPKQVTTTQNQQGKEVIFYIIFGTLKFQPVTATMESSSDDFYIVEKVLKKAEGCQGEV</sequence>
<gene>
    <name evidence="2" type="ORF">Ocin01_17291</name>
</gene>
<dbReference type="Proteomes" id="UP000094527">
    <property type="component" value="Unassembled WGS sequence"/>
</dbReference>
<dbReference type="EMBL" id="LJIJ01002682">
    <property type="protein sequence ID" value="ODM89389.1"/>
    <property type="molecule type" value="Genomic_DNA"/>
</dbReference>
<comment type="caution">
    <text evidence="2">The sequence shown here is derived from an EMBL/GenBank/DDBJ whole genome shotgun (WGS) entry which is preliminary data.</text>
</comment>
<reference evidence="2 3" key="1">
    <citation type="journal article" date="2016" name="Genome Biol. Evol.">
        <title>Gene Family Evolution Reflects Adaptation to Soil Environmental Stressors in the Genome of the Collembolan Orchesella cincta.</title>
        <authorList>
            <person name="Faddeeva-Vakhrusheva A."/>
            <person name="Derks M.F."/>
            <person name="Anvar S.Y."/>
            <person name="Agamennone V."/>
            <person name="Suring W."/>
            <person name="Smit S."/>
            <person name="van Straalen N.M."/>
            <person name="Roelofs D."/>
        </authorList>
    </citation>
    <scope>NUCLEOTIDE SEQUENCE [LARGE SCALE GENOMIC DNA]</scope>
    <source>
        <tissue evidence="2">Mixed pool</tissue>
    </source>
</reference>
<dbReference type="AlphaFoldDB" id="A0A1D2M8X4"/>
<protein>
    <submittedName>
        <fullName evidence="2">Uncharacterized protein</fullName>
    </submittedName>
</protein>
<accession>A0A1D2M8X4</accession>
<dbReference type="STRING" id="48709.A0A1D2M8X4"/>
<keyword evidence="1" id="KW-1133">Transmembrane helix</keyword>